<organism evidence="3 4">
    <name type="scientific">Heligmosomoides polygyrus</name>
    <name type="common">Parasitic roundworm</name>
    <dbReference type="NCBI Taxonomy" id="6339"/>
    <lineage>
        <taxon>Eukaryota</taxon>
        <taxon>Metazoa</taxon>
        <taxon>Ecdysozoa</taxon>
        <taxon>Nematoda</taxon>
        <taxon>Chromadorea</taxon>
        <taxon>Rhabditida</taxon>
        <taxon>Rhabditina</taxon>
        <taxon>Rhabditomorpha</taxon>
        <taxon>Strongyloidea</taxon>
        <taxon>Heligmosomidae</taxon>
        <taxon>Heligmosomoides</taxon>
    </lineage>
</organism>
<keyword evidence="3" id="KW-1185">Reference proteome</keyword>
<evidence type="ECO:0000313" key="3">
    <source>
        <dbReference type="Proteomes" id="UP000050761"/>
    </source>
</evidence>
<evidence type="ECO:0000313" key="2">
    <source>
        <dbReference type="EMBL" id="VDO19422.1"/>
    </source>
</evidence>
<dbReference type="EMBL" id="UZAH01000988">
    <property type="protein sequence ID" value="VDO19422.1"/>
    <property type="molecule type" value="Genomic_DNA"/>
</dbReference>
<feature type="compositionally biased region" description="Basic and acidic residues" evidence="1">
    <location>
        <begin position="245"/>
        <end position="266"/>
    </location>
</feature>
<evidence type="ECO:0000313" key="4">
    <source>
        <dbReference type="WBParaSite" id="HPBE_0000103901-mRNA-1"/>
    </source>
</evidence>
<protein>
    <submittedName>
        <fullName evidence="2 4">Uncharacterized protein</fullName>
    </submittedName>
</protein>
<accession>A0A183F4E7</accession>
<accession>A0A3P7WPK1</accession>
<proteinExistence type="predicted"/>
<name>A0A183F4E7_HELPZ</name>
<reference evidence="2 3" key="1">
    <citation type="submission" date="2018-11" db="EMBL/GenBank/DDBJ databases">
        <authorList>
            <consortium name="Pathogen Informatics"/>
        </authorList>
    </citation>
    <scope>NUCLEOTIDE SEQUENCE [LARGE SCALE GENOMIC DNA]</scope>
</reference>
<dbReference type="WBParaSite" id="HPBE_0000103901-mRNA-1">
    <property type="protein sequence ID" value="HPBE_0000103901-mRNA-1"/>
    <property type="gene ID" value="HPBE_0000103901"/>
</dbReference>
<feature type="region of interest" description="Disordered" evidence="1">
    <location>
        <begin position="230"/>
        <end position="272"/>
    </location>
</feature>
<gene>
    <name evidence="2" type="ORF">HPBE_LOCUS1040</name>
</gene>
<reference evidence="4" key="2">
    <citation type="submission" date="2019-09" db="UniProtKB">
        <authorList>
            <consortium name="WormBaseParasite"/>
        </authorList>
    </citation>
    <scope>IDENTIFICATION</scope>
</reference>
<evidence type="ECO:0000256" key="1">
    <source>
        <dbReference type="SAM" id="MobiDB-lite"/>
    </source>
</evidence>
<sequence length="397" mass="44483">MNVFFCYPRVTLTTHLLKLAKRRGSLCIDVHHCELFYAGSRSREQGPIRVSLAGLSQKGDLDTKAVQPFQAGRRHEIRRRRHLSLPNVLDPTTRSAISAREELTPDAETLVALSRTLNELVHNSTLGITSVPEAASAVEHSVAVNDVVITTAEHGLPEAATTTDRYVDGEHRTISNEHSGTFILTATPRPYADQPMRTVVVEGTAFLLMEQDADQIAQVAKMGGWKTVPSQPLAGPVYPFAPSSPRDHEDRGQITDRDTKEQKRVAPETLAQPHRNRLVVSRVKRSLPSFEEGIEKKEDSEDDDDEWLFNVNPTTEKADENSTEDGEDVSGNATEFKWVTIEQTEEDHPVLLISSQEAIEGLRLRVPEDALQRFEKVRFRWLFRYRGFTSAATTVIL</sequence>
<dbReference type="OrthoDB" id="442503at2759"/>
<dbReference type="AlphaFoldDB" id="A0A183F4E7"/>
<dbReference type="Proteomes" id="UP000050761">
    <property type="component" value="Unassembled WGS sequence"/>
</dbReference>